<organism evidence="2 3">
    <name type="scientific">Vitis vinifera</name>
    <name type="common">Grape</name>
    <dbReference type="NCBI Taxonomy" id="29760"/>
    <lineage>
        <taxon>Eukaryota</taxon>
        <taxon>Viridiplantae</taxon>
        <taxon>Streptophyta</taxon>
        <taxon>Embryophyta</taxon>
        <taxon>Tracheophyta</taxon>
        <taxon>Spermatophyta</taxon>
        <taxon>Magnoliopsida</taxon>
        <taxon>eudicotyledons</taxon>
        <taxon>Gunneridae</taxon>
        <taxon>Pentapetalae</taxon>
        <taxon>rosids</taxon>
        <taxon>Vitales</taxon>
        <taxon>Vitaceae</taxon>
        <taxon>Viteae</taxon>
        <taxon>Vitis</taxon>
    </lineage>
</organism>
<feature type="domain" description="Retrovirus-related Pol polyprotein from transposon TNT 1-94-like beta-barrel" evidence="1">
    <location>
        <begin position="196"/>
        <end position="219"/>
    </location>
</feature>
<proteinExistence type="predicted"/>
<dbReference type="Proteomes" id="UP000288805">
    <property type="component" value="Unassembled WGS sequence"/>
</dbReference>
<evidence type="ECO:0000313" key="3">
    <source>
        <dbReference type="Proteomes" id="UP000288805"/>
    </source>
</evidence>
<evidence type="ECO:0000259" key="1">
    <source>
        <dbReference type="Pfam" id="PF22936"/>
    </source>
</evidence>
<evidence type="ECO:0000313" key="2">
    <source>
        <dbReference type="EMBL" id="RVW76951.1"/>
    </source>
</evidence>
<comment type="caution">
    <text evidence="2">The sequence shown here is derived from an EMBL/GenBank/DDBJ whole genome shotgun (WGS) entry which is preliminary data.</text>
</comment>
<gene>
    <name evidence="2" type="ORF">CK203_055577</name>
</gene>
<dbReference type="Pfam" id="PF22936">
    <property type="entry name" value="Pol_BBD"/>
    <property type="match status" value="1"/>
</dbReference>
<sequence length="221" mass="25334">MIFITSLMALILHHHPPLPSLVLHLQIRHTQPGSVKIVSSLALSLVLSPFHYNHMPTPTLHISSPFDKLFDSLPNYTKLWVFVKHHVNARNNKNKKGVKHQGSNGEYITNNNKSKAGNKKEPHPPCQHCGGKSHPHFKCWRRPNAKCTKCNRMRHEVVIHKNKNQQHGEDAEVDDQEGDQLFVATCFFGMELSESWLIDNGCTNHMTQDKDLFRELRNTNC</sequence>
<accession>A0A438GXP9</accession>
<name>A0A438GXP9_VITVI</name>
<dbReference type="InterPro" id="IPR054722">
    <property type="entry name" value="PolX-like_BBD"/>
</dbReference>
<reference evidence="2 3" key="1">
    <citation type="journal article" date="2018" name="PLoS Genet.">
        <title>Population sequencing reveals clonal diversity and ancestral inbreeding in the grapevine cultivar Chardonnay.</title>
        <authorList>
            <person name="Roach M.J."/>
            <person name="Johnson D.L."/>
            <person name="Bohlmann J."/>
            <person name="van Vuuren H.J."/>
            <person name="Jones S.J."/>
            <person name="Pretorius I.S."/>
            <person name="Schmidt S.A."/>
            <person name="Borneman A.R."/>
        </authorList>
    </citation>
    <scope>NUCLEOTIDE SEQUENCE [LARGE SCALE GENOMIC DNA]</scope>
    <source>
        <strain evidence="3">cv. Chardonnay</strain>
        <tissue evidence="2">Leaf</tissue>
    </source>
</reference>
<dbReference type="AlphaFoldDB" id="A0A438GXP9"/>
<dbReference type="EMBL" id="QGNW01000320">
    <property type="protein sequence ID" value="RVW76951.1"/>
    <property type="molecule type" value="Genomic_DNA"/>
</dbReference>
<protein>
    <recommendedName>
        <fullName evidence="1">Retrovirus-related Pol polyprotein from transposon TNT 1-94-like beta-barrel domain-containing protein</fullName>
    </recommendedName>
</protein>